<evidence type="ECO:0000259" key="1">
    <source>
        <dbReference type="Pfam" id="PF19837"/>
    </source>
</evidence>
<dbReference type="OrthoDB" id="6199386at2"/>
<organism evidence="2 3">
    <name type="scientific">Marinobacter zhejiangensis</name>
    <dbReference type="NCBI Taxonomy" id="488535"/>
    <lineage>
        <taxon>Bacteria</taxon>
        <taxon>Pseudomonadati</taxon>
        <taxon>Pseudomonadota</taxon>
        <taxon>Gammaproteobacteria</taxon>
        <taxon>Pseudomonadales</taxon>
        <taxon>Marinobacteraceae</taxon>
        <taxon>Marinobacter</taxon>
    </lineage>
</organism>
<feature type="domain" description="DUF6316" evidence="1">
    <location>
        <begin position="11"/>
        <end position="52"/>
    </location>
</feature>
<dbReference type="EMBL" id="FOUE01000001">
    <property type="protein sequence ID" value="SFL94965.1"/>
    <property type="molecule type" value="Genomic_DNA"/>
</dbReference>
<dbReference type="InterPro" id="IPR045630">
    <property type="entry name" value="DUF6316"/>
</dbReference>
<dbReference type="AlphaFoldDB" id="A0A1I4LVQ8"/>
<reference evidence="3" key="1">
    <citation type="submission" date="2016-10" db="EMBL/GenBank/DDBJ databases">
        <authorList>
            <person name="Varghese N."/>
            <person name="Submissions S."/>
        </authorList>
    </citation>
    <scope>NUCLEOTIDE SEQUENCE [LARGE SCALE GENOMIC DNA]</scope>
    <source>
        <strain evidence="3">CGMCC 1.7061</strain>
    </source>
</reference>
<dbReference type="Proteomes" id="UP000198519">
    <property type="component" value="Unassembled WGS sequence"/>
</dbReference>
<dbReference type="RefSeq" id="WP_092020472.1">
    <property type="nucleotide sequence ID" value="NZ_FOUE01000001.1"/>
</dbReference>
<name>A0A1I4LVQ8_9GAMM</name>
<keyword evidence="3" id="KW-1185">Reference proteome</keyword>
<sequence length="97" mass="10903">MTVDALPLSHNSNRFLKTIVGWYALTREPYDLGPFPTRREADEALVRHIRVHRGINTRSAIPGNPEVYVHDSTSCAKQNCGRCAEVLGLFLWPPQAC</sequence>
<proteinExistence type="predicted"/>
<evidence type="ECO:0000313" key="2">
    <source>
        <dbReference type="EMBL" id="SFL94965.1"/>
    </source>
</evidence>
<accession>A0A1I4LVQ8</accession>
<dbReference type="Pfam" id="PF19837">
    <property type="entry name" value="DUF6316"/>
    <property type="match status" value="1"/>
</dbReference>
<gene>
    <name evidence="2" type="ORF">SAMN04487963_0687</name>
</gene>
<protein>
    <recommendedName>
        <fullName evidence="1">DUF6316 domain-containing protein</fullName>
    </recommendedName>
</protein>
<evidence type="ECO:0000313" key="3">
    <source>
        <dbReference type="Proteomes" id="UP000198519"/>
    </source>
</evidence>